<dbReference type="Pfam" id="PF00440">
    <property type="entry name" value="TetR_N"/>
    <property type="match status" value="1"/>
</dbReference>
<proteinExistence type="predicted"/>
<name>A0A1W6ZT33_9HYPH</name>
<dbReference type="SUPFAM" id="SSF46689">
    <property type="entry name" value="Homeodomain-like"/>
    <property type="match status" value="1"/>
</dbReference>
<evidence type="ECO:0000256" key="1">
    <source>
        <dbReference type="ARBA" id="ARBA00023125"/>
    </source>
</evidence>
<dbReference type="Gene3D" id="1.10.357.10">
    <property type="entry name" value="Tetracycline Repressor, domain 2"/>
    <property type="match status" value="1"/>
</dbReference>
<keyword evidence="1" id="KW-0238">DNA-binding</keyword>
<dbReference type="PRINTS" id="PR00455">
    <property type="entry name" value="HTHTETR"/>
</dbReference>
<dbReference type="GO" id="GO:0003700">
    <property type="term" value="F:DNA-binding transcription factor activity"/>
    <property type="evidence" value="ECO:0007669"/>
    <property type="project" value="TreeGrafter"/>
</dbReference>
<dbReference type="OrthoDB" id="7465645at2"/>
<evidence type="ECO:0000313" key="2">
    <source>
        <dbReference type="EMBL" id="ARQ00438.1"/>
    </source>
</evidence>
<dbReference type="STRING" id="1235591.CAK95_16135"/>
<dbReference type="InterPro" id="IPR001647">
    <property type="entry name" value="HTH_TetR"/>
</dbReference>
<dbReference type="PANTHER" id="PTHR30055:SF181">
    <property type="entry name" value="BLR6905 PROTEIN"/>
    <property type="match status" value="1"/>
</dbReference>
<gene>
    <name evidence="2" type="ORF">CAK95_16135</name>
</gene>
<dbReference type="KEGG" id="psin:CAK95_16135"/>
<dbReference type="PROSITE" id="PS50977">
    <property type="entry name" value="HTH_TETR_2"/>
    <property type="match status" value="1"/>
</dbReference>
<dbReference type="InterPro" id="IPR009057">
    <property type="entry name" value="Homeodomain-like_sf"/>
</dbReference>
<dbReference type="PANTHER" id="PTHR30055">
    <property type="entry name" value="HTH-TYPE TRANSCRIPTIONAL REGULATOR RUTR"/>
    <property type="match status" value="1"/>
</dbReference>
<reference evidence="2 3" key="1">
    <citation type="submission" date="2017-05" db="EMBL/GenBank/DDBJ databases">
        <title>Full genome sequence of Pseudorhodoplanes sinuspersici.</title>
        <authorList>
            <person name="Dastgheib S.M.M."/>
            <person name="Shavandi M."/>
            <person name="Tirandaz H."/>
        </authorList>
    </citation>
    <scope>NUCLEOTIDE SEQUENCE [LARGE SCALE GENOMIC DNA]</scope>
    <source>
        <strain evidence="2 3">RIPI110</strain>
    </source>
</reference>
<organism evidence="2 3">
    <name type="scientific">Pseudorhodoplanes sinuspersici</name>
    <dbReference type="NCBI Taxonomy" id="1235591"/>
    <lineage>
        <taxon>Bacteria</taxon>
        <taxon>Pseudomonadati</taxon>
        <taxon>Pseudomonadota</taxon>
        <taxon>Alphaproteobacteria</taxon>
        <taxon>Hyphomicrobiales</taxon>
        <taxon>Pseudorhodoplanes</taxon>
    </lineage>
</organism>
<dbReference type="AlphaFoldDB" id="A0A1W6ZT33"/>
<evidence type="ECO:0000313" key="3">
    <source>
        <dbReference type="Proteomes" id="UP000194137"/>
    </source>
</evidence>
<dbReference type="EMBL" id="CP021112">
    <property type="protein sequence ID" value="ARQ00438.1"/>
    <property type="molecule type" value="Genomic_DNA"/>
</dbReference>
<dbReference type="InterPro" id="IPR050109">
    <property type="entry name" value="HTH-type_TetR-like_transc_reg"/>
</dbReference>
<accession>A0A1W6ZT33</accession>
<protein>
    <submittedName>
        <fullName evidence="2">Uncharacterized protein</fullName>
    </submittedName>
</protein>
<dbReference type="Proteomes" id="UP000194137">
    <property type="component" value="Chromosome"/>
</dbReference>
<dbReference type="RefSeq" id="WP_086088833.1">
    <property type="nucleotide sequence ID" value="NZ_CP021112.1"/>
</dbReference>
<sequence length="257" mass="29593">MKKTAIVRTGRKPKSVVQSKKLRSGGSKRVRLSPEARSDQILRGAIRFFADRGFRGQTRDLAKQLGISTGLLFRYFPTKDALIDRIYETLFEGRWNPEWDEILGDRSRPLLDRLTEFYRDYAKMLHEYEWGRIYLYSGLEGAGIAQRFARLATDRAYARVVGELRHEYGRPDLAALPMSEPEIELMWALHGSIFYIGMRKWVYNVGGPSDVPGTVTQIVERFHVNARDLMLQLAAQDRETIEAQTKKPPAKRRLSVS</sequence>
<dbReference type="GO" id="GO:0000976">
    <property type="term" value="F:transcription cis-regulatory region binding"/>
    <property type="evidence" value="ECO:0007669"/>
    <property type="project" value="TreeGrafter"/>
</dbReference>
<keyword evidence="3" id="KW-1185">Reference proteome</keyword>